<keyword evidence="2" id="KW-1185">Reference proteome</keyword>
<dbReference type="Proteomes" id="UP000828941">
    <property type="component" value="Chromosome 5"/>
</dbReference>
<gene>
    <name evidence="1" type="ORF">L6164_011472</name>
</gene>
<organism evidence="1 2">
    <name type="scientific">Bauhinia variegata</name>
    <name type="common">Purple orchid tree</name>
    <name type="synonym">Phanera variegata</name>
    <dbReference type="NCBI Taxonomy" id="167791"/>
    <lineage>
        <taxon>Eukaryota</taxon>
        <taxon>Viridiplantae</taxon>
        <taxon>Streptophyta</taxon>
        <taxon>Embryophyta</taxon>
        <taxon>Tracheophyta</taxon>
        <taxon>Spermatophyta</taxon>
        <taxon>Magnoliopsida</taxon>
        <taxon>eudicotyledons</taxon>
        <taxon>Gunneridae</taxon>
        <taxon>Pentapetalae</taxon>
        <taxon>rosids</taxon>
        <taxon>fabids</taxon>
        <taxon>Fabales</taxon>
        <taxon>Fabaceae</taxon>
        <taxon>Cercidoideae</taxon>
        <taxon>Cercideae</taxon>
        <taxon>Bauhiniinae</taxon>
        <taxon>Bauhinia</taxon>
    </lineage>
</organism>
<evidence type="ECO:0000313" key="2">
    <source>
        <dbReference type="Proteomes" id="UP000828941"/>
    </source>
</evidence>
<sequence length="141" mass="15562">MRLSLVVSLLLLSLLLSKAQGIRWEKGSVAVGQQKQHEEENTLLKTSNGGVEDATPCKIGECTGRTKNRKLVTTSISATHTISKNVKNEGNEAHPLLDENITVNTLATSEHRELTHEHYPDLVDIAEMDYSAAKRKPPIHN</sequence>
<protein>
    <submittedName>
        <fullName evidence="1">Uncharacterized protein</fullName>
    </submittedName>
</protein>
<accession>A0ACB9P9V8</accession>
<dbReference type="EMBL" id="CM039430">
    <property type="protein sequence ID" value="KAI4344221.1"/>
    <property type="molecule type" value="Genomic_DNA"/>
</dbReference>
<proteinExistence type="predicted"/>
<comment type="caution">
    <text evidence="1">The sequence shown here is derived from an EMBL/GenBank/DDBJ whole genome shotgun (WGS) entry which is preliminary data.</text>
</comment>
<name>A0ACB9P9V8_BAUVA</name>
<evidence type="ECO:0000313" key="1">
    <source>
        <dbReference type="EMBL" id="KAI4344221.1"/>
    </source>
</evidence>
<reference evidence="1 2" key="1">
    <citation type="journal article" date="2022" name="DNA Res.">
        <title>Chromosomal-level genome assembly of the orchid tree Bauhinia variegata (Leguminosae; Cercidoideae) supports the allotetraploid origin hypothesis of Bauhinia.</title>
        <authorList>
            <person name="Zhong Y."/>
            <person name="Chen Y."/>
            <person name="Zheng D."/>
            <person name="Pang J."/>
            <person name="Liu Y."/>
            <person name="Luo S."/>
            <person name="Meng S."/>
            <person name="Qian L."/>
            <person name="Wei D."/>
            <person name="Dai S."/>
            <person name="Zhou R."/>
        </authorList>
    </citation>
    <scope>NUCLEOTIDE SEQUENCE [LARGE SCALE GENOMIC DNA]</scope>
    <source>
        <strain evidence="1">BV-YZ2020</strain>
    </source>
</reference>